<comment type="similarity">
    <text evidence="1 5">Belongs to the pyrroline-5-carboxylate reductase family.</text>
</comment>
<dbReference type="RefSeq" id="WP_087186418.1">
    <property type="nucleotide sequence ID" value="NZ_NFHO01000005.1"/>
</dbReference>
<dbReference type="InterPro" id="IPR000304">
    <property type="entry name" value="Pyrroline-COOH_reductase"/>
</dbReference>
<evidence type="ECO:0000256" key="2">
    <source>
        <dbReference type="ARBA" id="ARBA00022857"/>
    </source>
</evidence>
<evidence type="ECO:0000313" key="11">
    <source>
        <dbReference type="Proteomes" id="UP000196560"/>
    </source>
</evidence>
<accession>A0A1Y3U7G7</accession>
<evidence type="ECO:0000256" key="5">
    <source>
        <dbReference type="HAMAP-Rule" id="MF_01925"/>
    </source>
</evidence>
<name>A0A1Y3U7G7_9ACTN</name>
<evidence type="ECO:0000256" key="4">
    <source>
        <dbReference type="ARBA" id="ARBA00058118"/>
    </source>
</evidence>
<dbReference type="Gene3D" id="3.40.50.720">
    <property type="entry name" value="NAD(P)-binding Rossmann-like Domain"/>
    <property type="match status" value="1"/>
</dbReference>
<comment type="subcellular location">
    <subcellularLocation>
        <location evidence="5">Cytoplasm</location>
    </subcellularLocation>
</comment>
<dbReference type="PANTHER" id="PTHR11645">
    <property type="entry name" value="PYRROLINE-5-CARBOXYLATE REDUCTASE"/>
    <property type="match status" value="1"/>
</dbReference>
<evidence type="ECO:0000259" key="8">
    <source>
        <dbReference type="Pfam" id="PF03807"/>
    </source>
</evidence>
<dbReference type="EC" id="1.5.1.2" evidence="5 6"/>
<dbReference type="InterPro" id="IPR008927">
    <property type="entry name" value="6-PGluconate_DH-like_C_sf"/>
</dbReference>
<keyword evidence="5" id="KW-0028">Amino-acid biosynthesis</keyword>
<dbReference type="AlphaFoldDB" id="A0A1Y3U7G7"/>
<comment type="catalytic activity">
    <reaction evidence="5">
        <text>L-proline + NADP(+) = (S)-1-pyrroline-5-carboxylate + NADPH + 2 H(+)</text>
        <dbReference type="Rhea" id="RHEA:14109"/>
        <dbReference type="ChEBI" id="CHEBI:15378"/>
        <dbReference type="ChEBI" id="CHEBI:17388"/>
        <dbReference type="ChEBI" id="CHEBI:57783"/>
        <dbReference type="ChEBI" id="CHEBI:58349"/>
        <dbReference type="ChEBI" id="CHEBI:60039"/>
        <dbReference type="EC" id="1.5.1.2"/>
    </reaction>
</comment>
<dbReference type="PIRSF" id="PIRSF000193">
    <property type="entry name" value="Pyrrol-5-carb_rd"/>
    <property type="match status" value="1"/>
</dbReference>
<dbReference type="GO" id="GO:0004735">
    <property type="term" value="F:pyrroline-5-carboxylate reductase activity"/>
    <property type="evidence" value="ECO:0007669"/>
    <property type="project" value="UniProtKB-UniRule"/>
</dbReference>
<feature type="domain" description="Pyrroline-5-carboxylate reductase catalytic N-terminal" evidence="8">
    <location>
        <begin position="8"/>
        <end position="102"/>
    </location>
</feature>
<feature type="binding site" evidence="7">
    <location>
        <begin position="12"/>
        <end position="17"/>
    </location>
    <ligand>
        <name>NADP(+)</name>
        <dbReference type="ChEBI" id="CHEBI:58349"/>
    </ligand>
</feature>
<feature type="domain" description="Pyrroline-5-carboxylate reductase dimerisation" evidence="9">
    <location>
        <begin position="166"/>
        <end position="260"/>
    </location>
</feature>
<dbReference type="STRING" id="1118060.GCA_000311845_01521"/>
<dbReference type="Pfam" id="PF03807">
    <property type="entry name" value="F420_oxidored"/>
    <property type="match status" value="1"/>
</dbReference>
<dbReference type="GO" id="GO:0055129">
    <property type="term" value="P:L-proline biosynthetic process"/>
    <property type="evidence" value="ECO:0007669"/>
    <property type="project" value="UniProtKB-UniRule"/>
</dbReference>
<evidence type="ECO:0000256" key="3">
    <source>
        <dbReference type="ARBA" id="ARBA00023002"/>
    </source>
</evidence>
<dbReference type="SUPFAM" id="SSF51735">
    <property type="entry name" value="NAD(P)-binding Rossmann-fold domains"/>
    <property type="match status" value="1"/>
</dbReference>
<evidence type="ECO:0000256" key="7">
    <source>
        <dbReference type="PIRSR" id="PIRSR000193-1"/>
    </source>
</evidence>
<organism evidence="10 11">
    <name type="scientific">Enorma massiliensis</name>
    <dbReference type="NCBI Taxonomy" id="1472761"/>
    <lineage>
        <taxon>Bacteria</taxon>
        <taxon>Bacillati</taxon>
        <taxon>Actinomycetota</taxon>
        <taxon>Coriobacteriia</taxon>
        <taxon>Coriobacteriales</taxon>
        <taxon>Coriobacteriaceae</taxon>
        <taxon>Enorma</taxon>
    </lineage>
</organism>
<dbReference type="SUPFAM" id="SSF48179">
    <property type="entry name" value="6-phosphogluconate dehydrogenase C-terminal domain-like"/>
    <property type="match status" value="1"/>
</dbReference>
<dbReference type="eggNOG" id="COG0345">
    <property type="taxonomic scope" value="Bacteria"/>
</dbReference>
<dbReference type="Proteomes" id="UP000196560">
    <property type="component" value="Unassembled WGS sequence"/>
</dbReference>
<comment type="pathway">
    <text evidence="5">Amino-acid biosynthesis; L-proline biosynthesis; L-proline from L-glutamate 5-semialdehyde: step 1/1.</text>
</comment>
<dbReference type="InterPro" id="IPR028939">
    <property type="entry name" value="P5C_Rdtase_cat_N"/>
</dbReference>
<dbReference type="UniPathway" id="UPA00098">
    <property type="reaction ID" value="UER00361"/>
</dbReference>
<gene>
    <name evidence="5" type="primary">proC</name>
    <name evidence="10" type="ORF">B5G21_05725</name>
</gene>
<dbReference type="InterPro" id="IPR036291">
    <property type="entry name" value="NAD(P)-bd_dom_sf"/>
</dbReference>
<evidence type="ECO:0000259" key="9">
    <source>
        <dbReference type="Pfam" id="PF14748"/>
    </source>
</evidence>
<keyword evidence="2 5" id="KW-0521">NADP</keyword>
<dbReference type="PANTHER" id="PTHR11645:SF0">
    <property type="entry name" value="PYRROLINE-5-CARBOXYLATE REDUCTASE 3"/>
    <property type="match status" value="1"/>
</dbReference>
<comment type="caution">
    <text evidence="10">The sequence shown here is derived from an EMBL/GenBank/DDBJ whole genome shotgun (WGS) entry which is preliminary data.</text>
</comment>
<evidence type="ECO:0000256" key="1">
    <source>
        <dbReference type="ARBA" id="ARBA00005525"/>
    </source>
</evidence>
<dbReference type="InterPro" id="IPR029036">
    <property type="entry name" value="P5CR_dimer"/>
</dbReference>
<feature type="binding site" evidence="7">
    <location>
        <begin position="74"/>
        <end position="77"/>
    </location>
    <ligand>
        <name>NADP(+)</name>
        <dbReference type="ChEBI" id="CHEBI:58349"/>
    </ligand>
</feature>
<keyword evidence="11" id="KW-1185">Reference proteome</keyword>
<sequence>MPTTDDVKVGFIGFGNMASAMADGWIASGVVPGNRLYACANRYEALCERTESRGMHACASGEELVRAVDVVVVAIKPYLIEDVLPELAGALANKTIISVAAGWDSKGYEHILPGTHHISTVPNTPVAICEGVIACERKTTLSGEEALLVHELLGALGTVVEVDSHLLSIAGTIGGCSPAFIAMVIEALGDAAVKYGIPRATAYEMVSQMVAGTAKLQLATGQHPGAMKDAVCSPGGTTIKGVAALEAAGMRSAFIKAIDAIEG</sequence>
<comment type="catalytic activity">
    <reaction evidence="5">
        <text>L-proline + NAD(+) = (S)-1-pyrroline-5-carboxylate + NADH + 2 H(+)</text>
        <dbReference type="Rhea" id="RHEA:14105"/>
        <dbReference type="ChEBI" id="CHEBI:15378"/>
        <dbReference type="ChEBI" id="CHEBI:17388"/>
        <dbReference type="ChEBI" id="CHEBI:57540"/>
        <dbReference type="ChEBI" id="CHEBI:57945"/>
        <dbReference type="ChEBI" id="CHEBI:60039"/>
        <dbReference type="EC" id="1.5.1.2"/>
    </reaction>
</comment>
<keyword evidence="5" id="KW-0963">Cytoplasm</keyword>
<dbReference type="Gene3D" id="1.10.3730.10">
    <property type="entry name" value="ProC C-terminal domain-like"/>
    <property type="match status" value="1"/>
</dbReference>
<dbReference type="EMBL" id="NFHO01000005">
    <property type="protein sequence ID" value="OUN43148.1"/>
    <property type="molecule type" value="Genomic_DNA"/>
</dbReference>
<keyword evidence="3 5" id="KW-0560">Oxidoreductase</keyword>
<dbReference type="HAMAP" id="MF_01925">
    <property type="entry name" value="P5C_reductase"/>
    <property type="match status" value="1"/>
</dbReference>
<evidence type="ECO:0000256" key="6">
    <source>
        <dbReference type="NCBIfam" id="TIGR00112"/>
    </source>
</evidence>
<dbReference type="NCBIfam" id="TIGR00112">
    <property type="entry name" value="proC"/>
    <property type="match status" value="1"/>
</dbReference>
<reference evidence="11" key="1">
    <citation type="submission" date="2017-04" db="EMBL/GenBank/DDBJ databases">
        <title>Function of individual gut microbiota members based on whole genome sequencing of pure cultures obtained from chicken caecum.</title>
        <authorList>
            <person name="Medvecky M."/>
            <person name="Cejkova D."/>
            <person name="Polansky O."/>
            <person name="Karasova D."/>
            <person name="Kubasova T."/>
            <person name="Cizek A."/>
            <person name="Rychlik I."/>
        </authorList>
    </citation>
    <scope>NUCLEOTIDE SEQUENCE [LARGE SCALE GENOMIC DNA]</scope>
    <source>
        <strain evidence="11">An70</strain>
    </source>
</reference>
<protein>
    <recommendedName>
        <fullName evidence="5 6">Pyrroline-5-carboxylate reductase</fullName>
        <shortName evidence="5">P5C reductase</shortName>
        <shortName evidence="5">P5CR</shortName>
        <ecNumber evidence="5 6">1.5.1.2</ecNumber>
    </recommendedName>
    <alternativeName>
        <fullName evidence="5">PCA reductase</fullName>
    </alternativeName>
</protein>
<proteinExistence type="inferred from homology"/>
<keyword evidence="5" id="KW-0641">Proline biosynthesis</keyword>
<dbReference type="Pfam" id="PF14748">
    <property type="entry name" value="P5CR_dimer"/>
    <property type="match status" value="1"/>
</dbReference>
<dbReference type="FunFam" id="1.10.3730.10:FF:000001">
    <property type="entry name" value="Pyrroline-5-carboxylate reductase"/>
    <property type="match status" value="1"/>
</dbReference>
<comment type="function">
    <text evidence="4 5">Catalyzes the reduction of 1-pyrroline-5-carboxylate (PCA) to L-proline.</text>
</comment>
<evidence type="ECO:0000313" key="10">
    <source>
        <dbReference type="EMBL" id="OUN43148.1"/>
    </source>
</evidence>
<dbReference type="GO" id="GO:0005737">
    <property type="term" value="C:cytoplasm"/>
    <property type="evidence" value="ECO:0007669"/>
    <property type="project" value="UniProtKB-SubCell"/>
</dbReference>